<dbReference type="Gene3D" id="3.40.120.10">
    <property type="entry name" value="Alpha-D-Glucose-1,6-Bisphosphate, subunit A, domain 3"/>
    <property type="match status" value="3"/>
</dbReference>
<dbReference type="GO" id="GO:0004615">
    <property type="term" value="F:phosphomannomutase activity"/>
    <property type="evidence" value="ECO:0007669"/>
    <property type="project" value="TreeGrafter"/>
</dbReference>
<dbReference type="InterPro" id="IPR050060">
    <property type="entry name" value="Phosphoglucosamine_mutase"/>
</dbReference>
<keyword evidence="6" id="KW-0413">Isomerase</keyword>
<protein>
    <submittedName>
        <fullName evidence="11">Phosphoglucomutase/phosphomannomutase family protein</fullName>
    </submittedName>
</protein>
<feature type="domain" description="Alpha-D-phosphohexomutase C-terminal" evidence="7">
    <location>
        <begin position="397"/>
        <end position="456"/>
    </location>
</feature>
<feature type="domain" description="Alpha-D-phosphohexomutase alpha/beta/alpha" evidence="9">
    <location>
        <begin position="172"/>
        <end position="265"/>
    </location>
</feature>
<dbReference type="GO" id="GO:0005829">
    <property type="term" value="C:cytosol"/>
    <property type="evidence" value="ECO:0007669"/>
    <property type="project" value="TreeGrafter"/>
</dbReference>
<evidence type="ECO:0000259" key="8">
    <source>
        <dbReference type="Pfam" id="PF02878"/>
    </source>
</evidence>
<evidence type="ECO:0000259" key="7">
    <source>
        <dbReference type="Pfam" id="PF00408"/>
    </source>
</evidence>
<dbReference type="Gene3D" id="3.30.310.50">
    <property type="entry name" value="Alpha-D-phosphohexomutase, C-terminal domain"/>
    <property type="match status" value="1"/>
</dbReference>
<dbReference type="SUPFAM" id="SSF55957">
    <property type="entry name" value="Phosphoglucomutase, C-terminal domain"/>
    <property type="match status" value="1"/>
</dbReference>
<dbReference type="GO" id="GO:0009252">
    <property type="term" value="P:peptidoglycan biosynthetic process"/>
    <property type="evidence" value="ECO:0007669"/>
    <property type="project" value="TreeGrafter"/>
</dbReference>
<evidence type="ECO:0000256" key="1">
    <source>
        <dbReference type="ARBA" id="ARBA00001946"/>
    </source>
</evidence>
<evidence type="ECO:0000256" key="5">
    <source>
        <dbReference type="ARBA" id="ARBA00022842"/>
    </source>
</evidence>
<evidence type="ECO:0000313" key="11">
    <source>
        <dbReference type="EMBL" id="EJW97901.1"/>
    </source>
</evidence>
<accession>J9FSG7</accession>
<dbReference type="Pfam" id="PF02879">
    <property type="entry name" value="PGM_PMM_II"/>
    <property type="match status" value="1"/>
</dbReference>
<sequence length="466" mass="50997">MTLIKSISGFRGTIGGRTGDTLNPVDIAKSVSAYAALREKVVNRTFRRKIVVGRDARISGEMVSHIVCGTLMSMGFDVVNIGLASTPTTELAVTMERACGGIIITASHNPRQWNALKFLNEKGEFLPPEEASEVVRKANSCDFEYADVDSLGCYTKNFSYDQRHIEMVKQLELVDIDAIRRAHFTVAIDTVNSVGGIILPKLLGQLGVTQVTGLNTEATGDFAHNPEPLKEHLSEIRNLLRKGRHDLGIVVDPDVDRLALVCEDGSMFGEENTLVACADYILQHTPGPTVSNLSSTRGLRDVTEKYGCNYTAAAVGEVNVVTKMKETGAVIGGEGNGGVIYPAAHSGRDALVGIAIILTHLAKTGMRASELRDSLPQYYIAKNRIDLDPTTDIFAILQKVKDLYKNEKVTDIDGVKIDFADKWVHLRKSNTEPIIRVYSEAHTMEEADALGKQIMDIVYNMTQTEK</sequence>
<proteinExistence type="inferred from homology"/>
<evidence type="ECO:0000256" key="6">
    <source>
        <dbReference type="ARBA" id="ARBA00023235"/>
    </source>
</evidence>
<evidence type="ECO:0000256" key="2">
    <source>
        <dbReference type="ARBA" id="ARBA00010231"/>
    </source>
</evidence>
<gene>
    <name evidence="11" type="ORF">EVA_13995</name>
</gene>
<dbReference type="PANTHER" id="PTHR42946:SF1">
    <property type="entry name" value="PHOSPHOGLUCOMUTASE (ALPHA-D-GLUCOSE-1,6-BISPHOSPHATE-DEPENDENT)"/>
    <property type="match status" value="1"/>
</dbReference>
<dbReference type="PANTHER" id="PTHR42946">
    <property type="entry name" value="PHOSPHOHEXOSE MUTASE"/>
    <property type="match status" value="1"/>
</dbReference>
<dbReference type="Pfam" id="PF02880">
    <property type="entry name" value="PGM_PMM_III"/>
    <property type="match status" value="1"/>
</dbReference>
<dbReference type="FunFam" id="3.30.310.50:FF:000006">
    <property type="entry name" value="Phosphoglucosamine mutase"/>
    <property type="match status" value="1"/>
</dbReference>
<dbReference type="GO" id="GO:0005975">
    <property type="term" value="P:carbohydrate metabolic process"/>
    <property type="evidence" value="ECO:0007669"/>
    <property type="project" value="InterPro"/>
</dbReference>
<dbReference type="Pfam" id="PF00408">
    <property type="entry name" value="PGM_PMM_IV"/>
    <property type="match status" value="1"/>
</dbReference>
<dbReference type="InterPro" id="IPR005844">
    <property type="entry name" value="A-D-PHexomutase_a/b/a-I"/>
</dbReference>
<comment type="cofactor">
    <cofactor evidence="1">
        <name>Mg(2+)</name>
        <dbReference type="ChEBI" id="CHEBI:18420"/>
    </cofactor>
</comment>
<dbReference type="InterPro" id="IPR005845">
    <property type="entry name" value="A-D-PHexomutase_a/b/a-II"/>
</dbReference>
<dbReference type="GO" id="GO:0006048">
    <property type="term" value="P:UDP-N-acetylglucosamine biosynthetic process"/>
    <property type="evidence" value="ECO:0007669"/>
    <property type="project" value="TreeGrafter"/>
</dbReference>
<dbReference type="InterPro" id="IPR005846">
    <property type="entry name" value="A-D-PHexomutase_a/b/a-III"/>
</dbReference>
<dbReference type="InterPro" id="IPR005841">
    <property type="entry name" value="Alpha-D-phosphohexomutase_SF"/>
</dbReference>
<keyword evidence="3" id="KW-0597">Phosphoprotein</keyword>
<evidence type="ECO:0000259" key="10">
    <source>
        <dbReference type="Pfam" id="PF02880"/>
    </source>
</evidence>
<dbReference type="FunFam" id="3.40.120.10:FF:000020">
    <property type="entry name" value="Phosphoglucosamine mutase"/>
    <property type="match status" value="1"/>
</dbReference>
<dbReference type="AlphaFoldDB" id="J9FSG7"/>
<dbReference type="InterPro" id="IPR024086">
    <property type="entry name" value="GlmM_arc-type"/>
</dbReference>
<feature type="domain" description="Alpha-D-phosphohexomutase alpha/beta/alpha" evidence="8">
    <location>
        <begin position="8"/>
        <end position="142"/>
    </location>
</feature>
<dbReference type="SUPFAM" id="SSF53738">
    <property type="entry name" value="Phosphoglucomutase, first 3 domains"/>
    <property type="match status" value="3"/>
</dbReference>
<reference evidence="11" key="1">
    <citation type="journal article" date="2012" name="PLoS ONE">
        <title>Gene sets for utilization of primary and secondary nutrition supplies in the distal gut of endangered iberian lynx.</title>
        <authorList>
            <person name="Alcaide M."/>
            <person name="Messina E."/>
            <person name="Richter M."/>
            <person name="Bargiela R."/>
            <person name="Peplies J."/>
            <person name="Huws S.A."/>
            <person name="Newbold C.J."/>
            <person name="Golyshin P.N."/>
            <person name="Simon M.A."/>
            <person name="Lopez G."/>
            <person name="Yakimov M.M."/>
            <person name="Ferrer M."/>
        </authorList>
    </citation>
    <scope>NUCLEOTIDE SEQUENCE</scope>
</reference>
<keyword evidence="5" id="KW-0460">Magnesium</keyword>
<dbReference type="NCBIfam" id="TIGR03990">
    <property type="entry name" value="Arch_GlmM"/>
    <property type="match status" value="1"/>
</dbReference>
<comment type="caution">
    <text evidence="11">The sequence shown here is derived from an EMBL/GenBank/DDBJ whole genome shotgun (WGS) entry which is preliminary data.</text>
</comment>
<dbReference type="InterPro" id="IPR005843">
    <property type="entry name" value="A-D-PHexomutase_C"/>
</dbReference>
<name>J9FSG7_9ZZZZ</name>
<evidence type="ECO:0000256" key="3">
    <source>
        <dbReference type="ARBA" id="ARBA00022553"/>
    </source>
</evidence>
<keyword evidence="4" id="KW-0479">Metal-binding</keyword>
<evidence type="ECO:0000256" key="4">
    <source>
        <dbReference type="ARBA" id="ARBA00022723"/>
    </source>
</evidence>
<dbReference type="GO" id="GO:0008966">
    <property type="term" value="F:phosphoglucosamine mutase activity"/>
    <property type="evidence" value="ECO:0007669"/>
    <property type="project" value="InterPro"/>
</dbReference>
<dbReference type="InterPro" id="IPR016066">
    <property type="entry name" value="A-D-PHexomutase_CS"/>
</dbReference>
<dbReference type="PRINTS" id="PR00509">
    <property type="entry name" value="PGMPMM"/>
</dbReference>
<dbReference type="EMBL" id="AMCI01004528">
    <property type="protein sequence ID" value="EJW97901.1"/>
    <property type="molecule type" value="Genomic_DNA"/>
</dbReference>
<dbReference type="InterPro" id="IPR016055">
    <property type="entry name" value="A-D-PHexomutase_a/b/a-I/II/III"/>
</dbReference>
<dbReference type="InterPro" id="IPR036900">
    <property type="entry name" value="A-D-PHexomutase_C_sf"/>
</dbReference>
<comment type="similarity">
    <text evidence="2">Belongs to the phosphohexose mutase family.</text>
</comment>
<dbReference type="Pfam" id="PF02878">
    <property type="entry name" value="PGM_PMM_I"/>
    <property type="match status" value="1"/>
</dbReference>
<dbReference type="PROSITE" id="PS00710">
    <property type="entry name" value="PGM_PMM"/>
    <property type="match status" value="1"/>
</dbReference>
<dbReference type="GO" id="GO:0000287">
    <property type="term" value="F:magnesium ion binding"/>
    <property type="evidence" value="ECO:0007669"/>
    <property type="project" value="InterPro"/>
</dbReference>
<feature type="domain" description="Alpha-D-phosphohexomutase alpha/beta/alpha" evidence="10">
    <location>
        <begin position="272"/>
        <end position="378"/>
    </location>
</feature>
<evidence type="ECO:0000259" key="9">
    <source>
        <dbReference type="Pfam" id="PF02879"/>
    </source>
</evidence>
<organism evidence="11">
    <name type="scientific">gut metagenome</name>
    <dbReference type="NCBI Taxonomy" id="749906"/>
    <lineage>
        <taxon>unclassified sequences</taxon>
        <taxon>metagenomes</taxon>
        <taxon>organismal metagenomes</taxon>
    </lineage>
</organism>